<gene>
    <name evidence="2" type="ORF">MUN46_008105</name>
</gene>
<name>A0ABT7IND6_9BURK</name>
<evidence type="ECO:0000313" key="3">
    <source>
        <dbReference type="Proteomes" id="UP001165481"/>
    </source>
</evidence>
<organism evidence="2 3">
    <name type="scientific">Mesosutterella faecium</name>
    <dbReference type="NCBI Taxonomy" id="2925194"/>
    <lineage>
        <taxon>Bacteria</taxon>
        <taxon>Pseudomonadati</taxon>
        <taxon>Pseudomonadota</taxon>
        <taxon>Betaproteobacteria</taxon>
        <taxon>Burkholderiales</taxon>
        <taxon>Sutterellaceae</taxon>
        <taxon>Mesosutterella</taxon>
    </lineage>
</organism>
<evidence type="ECO:0000313" key="2">
    <source>
        <dbReference type="EMBL" id="MDL2059890.1"/>
    </source>
</evidence>
<sequence>MYAWLIEELPHGRVRILPVGFQKGPLAKALHEAGPEALDEGPGERVRKLAQAASEEGFRG</sequence>
<dbReference type="EMBL" id="JAKZJU020000001">
    <property type="protein sequence ID" value="MDL2059890.1"/>
    <property type="molecule type" value="Genomic_DNA"/>
</dbReference>
<keyword evidence="3" id="KW-1185">Reference proteome</keyword>
<accession>A0ABT7IND6</accession>
<protein>
    <submittedName>
        <fullName evidence="2">Uncharacterized protein</fullName>
    </submittedName>
</protein>
<evidence type="ECO:0000256" key="1">
    <source>
        <dbReference type="SAM" id="MobiDB-lite"/>
    </source>
</evidence>
<reference evidence="2" key="1">
    <citation type="submission" date="2023-03" db="EMBL/GenBank/DDBJ databases">
        <title>Mesosutterella sp. nov. isolated from porcine feces.</title>
        <authorList>
            <person name="Yu S."/>
        </authorList>
    </citation>
    <scope>NUCLEOTIDE SEQUENCE</scope>
    <source>
        <strain evidence="2">AGMB02718</strain>
    </source>
</reference>
<dbReference type="RefSeq" id="WP_243377128.1">
    <property type="nucleotide sequence ID" value="NZ_JAKZJU020000001.1"/>
</dbReference>
<feature type="region of interest" description="Disordered" evidence="1">
    <location>
        <begin position="35"/>
        <end position="60"/>
    </location>
</feature>
<dbReference type="Proteomes" id="UP001165481">
    <property type="component" value="Unassembled WGS sequence"/>
</dbReference>
<proteinExistence type="predicted"/>
<comment type="caution">
    <text evidence="2">The sequence shown here is derived from an EMBL/GenBank/DDBJ whole genome shotgun (WGS) entry which is preliminary data.</text>
</comment>